<dbReference type="Pfam" id="PF14289">
    <property type="entry name" value="DUF4369"/>
    <property type="match status" value="1"/>
</dbReference>
<gene>
    <name evidence="3" type="ORF">ACFQ39_09580</name>
</gene>
<keyword evidence="4" id="KW-1185">Reference proteome</keyword>
<sequence length="231" mass="26729">MKKLIALVLMGLIVYSCAKEEENLMIVKGNITGLRKGKFYLQKQIDSLVVSVDSVEVNGESNFILKDIVESPEMYYLAMDKSDKKIPFFGEKDTVYIKSSLEKFNFKYLIDGSENQDLLDDYYDFIQKFNGQNLDLQKAYWQAQMSQNTDSVTLIENQQKALEKRKYLYAINYAINHKDKEVSPYIALTDLVNANTVWLDSIYNSLNPEIKTSKYGEELKNFIIKIKVAEE</sequence>
<dbReference type="RefSeq" id="WP_377178449.1">
    <property type="nucleotide sequence ID" value="NZ_JBHTMY010000003.1"/>
</dbReference>
<feature type="signal peptide" evidence="1">
    <location>
        <begin position="1"/>
        <end position="18"/>
    </location>
</feature>
<organism evidence="3 4">
    <name type="scientific">Namhaeicola litoreus</name>
    <dbReference type="NCBI Taxonomy" id="1052145"/>
    <lineage>
        <taxon>Bacteria</taxon>
        <taxon>Pseudomonadati</taxon>
        <taxon>Bacteroidota</taxon>
        <taxon>Flavobacteriia</taxon>
        <taxon>Flavobacteriales</taxon>
        <taxon>Flavobacteriaceae</taxon>
        <taxon>Namhaeicola</taxon>
    </lineage>
</organism>
<proteinExistence type="predicted"/>
<evidence type="ECO:0000313" key="4">
    <source>
        <dbReference type="Proteomes" id="UP001597201"/>
    </source>
</evidence>
<comment type="caution">
    <text evidence="3">The sequence shown here is derived from an EMBL/GenBank/DDBJ whole genome shotgun (WGS) entry which is preliminary data.</text>
</comment>
<feature type="domain" description="DUF4369" evidence="2">
    <location>
        <begin position="26"/>
        <end position="119"/>
    </location>
</feature>
<dbReference type="InterPro" id="IPR025380">
    <property type="entry name" value="DUF4369"/>
</dbReference>
<evidence type="ECO:0000256" key="1">
    <source>
        <dbReference type="SAM" id="SignalP"/>
    </source>
</evidence>
<feature type="chain" id="PRO_5046008049" evidence="1">
    <location>
        <begin position="19"/>
        <end position="231"/>
    </location>
</feature>
<evidence type="ECO:0000259" key="2">
    <source>
        <dbReference type="Pfam" id="PF14289"/>
    </source>
</evidence>
<dbReference type="EMBL" id="JBHTMY010000003">
    <property type="protein sequence ID" value="MFD1315867.1"/>
    <property type="molecule type" value="Genomic_DNA"/>
</dbReference>
<protein>
    <submittedName>
        <fullName evidence="3">DUF4369 domain-containing protein</fullName>
    </submittedName>
</protein>
<accession>A0ABW3Y1Z2</accession>
<name>A0ABW3Y1Z2_9FLAO</name>
<dbReference type="PROSITE" id="PS51257">
    <property type="entry name" value="PROKAR_LIPOPROTEIN"/>
    <property type="match status" value="1"/>
</dbReference>
<evidence type="ECO:0000313" key="3">
    <source>
        <dbReference type="EMBL" id="MFD1315867.1"/>
    </source>
</evidence>
<dbReference type="Proteomes" id="UP001597201">
    <property type="component" value="Unassembled WGS sequence"/>
</dbReference>
<reference evidence="4" key="1">
    <citation type="journal article" date="2019" name="Int. J. Syst. Evol. Microbiol.">
        <title>The Global Catalogue of Microorganisms (GCM) 10K type strain sequencing project: providing services to taxonomists for standard genome sequencing and annotation.</title>
        <authorList>
            <consortium name="The Broad Institute Genomics Platform"/>
            <consortium name="The Broad Institute Genome Sequencing Center for Infectious Disease"/>
            <person name="Wu L."/>
            <person name="Ma J."/>
        </authorList>
    </citation>
    <scope>NUCLEOTIDE SEQUENCE [LARGE SCALE GENOMIC DNA]</scope>
    <source>
        <strain evidence="4">CCUG 61485</strain>
    </source>
</reference>
<keyword evidence="1" id="KW-0732">Signal</keyword>